<dbReference type="GO" id="GO:0016020">
    <property type="term" value="C:membrane"/>
    <property type="evidence" value="ECO:0007669"/>
    <property type="project" value="UniProtKB-SubCell"/>
</dbReference>
<accession>A0AAD9HTF6</accession>
<feature type="transmembrane region" description="Helical" evidence="6">
    <location>
        <begin position="204"/>
        <end position="229"/>
    </location>
</feature>
<dbReference type="AlphaFoldDB" id="A0AAD9HTF6"/>
<evidence type="ECO:0000256" key="6">
    <source>
        <dbReference type="SAM" id="Phobius"/>
    </source>
</evidence>
<dbReference type="GO" id="GO:0022857">
    <property type="term" value="F:transmembrane transporter activity"/>
    <property type="evidence" value="ECO:0007669"/>
    <property type="project" value="TreeGrafter"/>
</dbReference>
<dbReference type="PANTHER" id="PTHR23507:SF1">
    <property type="entry name" value="FI18259P1-RELATED"/>
    <property type="match status" value="1"/>
</dbReference>
<proteinExistence type="predicted"/>
<feature type="transmembrane region" description="Helical" evidence="6">
    <location>
        <begin position="141"/>
        <end position="163"/>
    </location>
</feature>
<name>A0AAD9HTF6_9PEZI</name>
<keyword evidence="3 6" id="KW-1133">Transmembrane helix</keyword>
<keyword evidence="4 6" id="KW-0472">Membrane</keyword>
<feature type="non-terminal residue" evidence="7">
    <location>
        <position position="238"/>
    </location>
</feature>
<keyword evidence="8" id="KW-1185">Reference proteome</keyword>
<evidence type="ECO:0008006" key="9">
    <source>
        <dbReference type="Google" id="ProtNLM"/>
    </source>
</evidence>
<comment type="subcellular location">
    <subcellularLocation>
        <location evidence="1">Membrane</location>
        <topology evidence="1">Multi-pass membrane protein</topology>
    </subcellularLocation>
</comment>
<keyword evidence="2 6" id="KW-0812">Transmembrane</keyword>
<protein>
    <recommendedName>
        <fullName evidence="9">Major facilitator superfamily transporter</fullName>
    </recommendedName>
</protein>
<feature type="transmembrane region" description="Helical" evidence="6">
    <location>
        <begin position="77"/>
        <end position="98"/>
    </location>
</feature>
<evidence type="ECO:0000256" key="3">
    <source>
        <dbReference type="ARBA" id="ARBA00022989"/>
    </source>
</evidence>
<evidence type="ECO:0000256" key="2">
    <source>
        <dbReference type="ARBA" id="ARBA00022692"/>
    </source>
</evidence>
<evidence type="ECO:0000256" key="4">
    <source>
        <dbReference type="ARBA" id="ARBA00023136"/>
    </source>
</evidence>
<sequence>MRPYSDPPSDQDTVVGDAAPSTASTDVDDATESTPLLAGAPFSPPGLKRPGTGRSRTDSLIKAAAAIRVPKLHNPDAIAALFCAIILIGAGSLGLWAIPSTRQLEDVVCRDYYGLLRSVDAGAGRPIDERQCKEDVIQSKVAMLFAVSGTLEAAVGTLSTFPWGIVADRIGRKKVFSLAVLGMLLDQLWFFLVCTFPETFPIKAIWLGPFFMFIGGGNGVLSAIVSSMISDVTASEHR</sequence>
<feature type="region of interest" description="Disordered" evidence="5">
    <location>
        <begin position="1"/>
        <end position="55"/>
    </location>
</feature>
<dbReference type="SUPFAM" id="SSF103473">
    <property type="entry name" value="MFS general substrate transporter"/>
    <property type="match status" value="1"/>
</dbReference>
<evidence type="ECO:0000313" key="7">
    <source>
        <dbReference type="EMBL" id="KAK2034012.1"/>
    </source>
</evidence>
<feature type="transmembrane region" description="Helical" evidence="6">
    <location>
        <begin position="175"/>
        <end position="192"/>
    </location>
</feature>
<dbReference type="InterPro" id="IPR036259">
    <property type="entry name" value="MFS_trans_sf"/>
</dbReference>
<evidence type="ECO:0000256" key="1">
    <source>
        <dbReference type="ARBA" id="ARBA00004141"/>
    </source>
</evidence>
<reference evidence="7" key="1">
    <citation type="submission" date="2021-06" db="EMBL/GenBank/DDBJ databases">
        <title>Comparative genomics, transcriptomics and evolutionary studies reveal genomic signatures of adaptation to plant cell wall in hemibiotrophic fungi.</title>
        <authorList>
            <consortium name="DOE Joint Genome Institute"/>
            <person name="Baroncelli R."/>
            <person name="Diaz J.F."/>
            <person name="Benocci T."/>
            <person name="Peng M."/>
            <person name="Battaglia E."/>
            <person name="Haridas S."/>
            <person name="Andreopoulos W."/>
            <person name="Labutti K."/>
            <person name="Pangilinan J."/>
            <person name="Floch G.L."/>
            <person name="Makela M.R."/>
            <person name="Henrissat B."/>
            <person name="Grigoriev I.V."/>
            <person name="Crouch J.A."/>
            <person name="De Vries R.P."/>
            <person name="Sukno S.A."/>
            <person name="Thon M.R."/>
        </authorList>
    </citation>
    <scope>NUCLEOTIDE SEQUENCE</scope>
    <source>
        <strain evidence="7">MAFF235873</strain>
    </source>
</reference>
<dbReference type="Proteomes" id="UP001232148">
    <property type="component" value="Unassembled WGS sequence"/>
</dbReference>
<dbReference type="Gene3D" id="1.20.1250.20">
    <property type="entry name" value="MFS general substrate transporter like domains"/>
    <property type="match status" value="1"/>
</dbReference>
<gene>
    <name evidence="7" type="ORF">LX32DRAFT_609167</name>
</gene>
<comment type="caution">
    <text evidence="7">The sequence shown here is derived from an EMBL/GenBank/DDBJ whole genome shotgun (WGS) entry which is preliminary data.</text>
</comment>
<dbReference type="PANTHER" id="PTHR23507">
    <property type="entry name" value="ZGC:174356"/>
    <property type="match status" value="1"/>
</dbReference>
<evidence type="ECO:0000256" key="5">
    <source>
        <dbReference type="SAM" id="MobiDB-lite"/>
    </source>
</evidence>
<dbReference type="EMBL" id="MU842817">
    <property type="protein sequence ID" value="KAK2034012.1"/>
    <property type="molecule type" value="Genomic_DNA"/>
</dbReference>
<organism evidence="7 8">
    <name type="scientific">Colletotrichum zoysiae</name>
    <dbReference type="NCBI Taxonomy" id="1216348"/>
    <lineage>
        <taxon>Eukaryota</taxon>
        <taxon>Fungi</taxon>
        <taxon>Dikarya</taxon>
        <taxon>Ascomycota</taxon>
        <taxon>Pezizomycotina</taxon>
        <taxon>Sordariomycetes</taxon>
        <taxon>Hypocreomycetidae</taxon>
        <taxon>Glomerellales</taxon>
        <taxon>Glomerellaceae</taxon>
        <taxon>Colletotrichum</taxon>
        <taxon>Colletotrichum graminicola species complex</taxon>
    </lineage>
</organism>
<evidence type="ECO:0000313" key="8">
    <source>
        <dbReference type="Proteomes" id="UP001232148"/>
    </source>
</evidence>